<dbReference type="EMBL" id="UOFU01000383">
    <property type="protein sequence ID" value="VAX04499.1"/>
    <property type="molecule type" value="Genomic_DNA"/>
</dbReference>
<proteinExistence type="predicted"/>
<feature type="region of interest" description="Disordered" evidence="1">
    <location>
        <begin position="153"/>
        <end position="187"/>
    </location>
</feature>
<protein>
    <submittedName>
        <fullName evidence="2">Uncharacterized protein</fullName>
    </submittedName>
</protein>
<dbReference type="AlphaFoldDB" id="A0A3B1AEZ7"/>
<name>A0A3B1AEZ7_9ZZZZ</name>
<gene>
    <name evidence="2" type="ORF">MNBD_GAMMA20-2370</name>
</gene>
<reference evidence="2" key="1">
    <citation type="submission" date="2018-06" db="EMBL/GenBank/DDBJ databases">
        <authorList>
            <person name="Zhirakovskaya E."/>
        </authorList>
    </citation>
    <scope>NUCLEOTIDE SEQUENCE</scope>
</reference>
<feature type="compositionally biased region" description="Polar residues" evidence="1">
    <location>
        <begin position="164"/>
        <end position="178"/>
    </location>
</feature>
<feature type="compositionally biased region" description="Basic residues" evidence="1">
    <location>
        <begin position="153"/>
        <end position="163"/>
    </location>
</feature>
<sequence>MSNESVITFTPNPAVSGNTHTQLRVFQVFVNVEGIKMRKRGIMRFISLLSRKEYGFYAVMLVAAEEDSMPPFLLSLVNGTLVDEFSLLSHTPPESWQIKLVDWRMVGMAPPMFQQHGCVDSNWGAAWYDMADESAKKHRYRLTKLRLWKGKRARVNRPPKKTTGRSSPSGQAANTQTGHFEHERLSK</sequence>
<evidence type="ECO:0000313" key="2">
    <source>
        <dbReference type="EMBL" id="VAX04499.1"/>
    </source>
</evidence>
<organism evidence="2">
    <name type="scientific">hydrothermal vent metagenome</name>
    <dbReference type="NCBI Taxonomy" id="652676"/>
    <lineage>
        <taxon>unclassified sequences</taxon>
        <taxon>metagenomes</taxon>
        <taxon>ecological metagenomes</taxon>
    </lineage>
</organism>
<evidence type="ECO:0000256" key="1">
    <source>
        <dbReference type="SAM" id="MobiDB-lite"/>
    </source>
</evidence>
<accession>A0A3B1AEZ7</accession>